<evidence type="ECO:0000256" key="33">
    <source>
        <dbReference type="SAM" id="Phobius"/>
    </source>
</evidence>
<feature type="disulfide bond" evidence="32">
    <location>
        <begin position="2295"/>
        <end position="2321"/>
    </location>
</feature>
<dbReference type="EMBL" id="VBQZ03000118">
    <property type="protein sequence ID" value="MXQ94628.1"/>
    <property type="molecule type" value="Genomic_DNA"/>
</dbReference>
<accession>A0A6B0RWX1</accession>
<comment type="function">
    <text evidence="25">Multifunctional blue, copper-binding (6-7 atoms per molecule) glycoprotein. It has ferroxidase activity oxidizing Fe(2+) to Fe(3+) without releasing radical oxygen species. It is involved in iron transport across the cell membrane. Copper ions provide a large number of enzymatic activites. Oxidizes highly toxic ferrous ions to the ferric state for further incorporation onto apo-transferrins, catalyzes Cu(+) oxidation and promotes the oxidation of biogenic amines such as norepinephrin and serotonin. Provides Cu(2+) ions for the ascorbate-mediated deaminase degradation of the heparan sulfate chains of GPC1. Has glutathione peroxidase-like activity, can remove both hydrogen peroxide and lipid hydroperoxide in the presence of thiols. Also shows NO-oxidase and NO2 synthase activities that determine endocrine NO homeostasis.</text>
</comment>
<evidence type="ECO:0000256" key="24">
    <source>
        <dbReference type="ARBA" id="ARBA00052510"/>
    </source>
</evidence>
<dbReference type="PROSITE" id="PS00080">
    <property type="entry name" value="MULTICOPPER_OXIDASE2"/>
    <property type="match status" value="1"/>
</dbReference>
<comment type="subunit">
    <text evidence="26">Found in a complex with MPO and LTF; interacts directly with MPO and LTF, which allows Fe(3+) incorporation into LTF, activation of CP ferroxidase activity and protection of CP antioxidant properties by MPO.</text>
</comment>
<proteinExistence type="inferred from homology"/>
<dbReference type="CDD" id="cd11022">
    <property type="entry name" value="CuRO_4_ceruloplasmin"/>
    <property type="match status" value="1"/>
</dbReference>
<evidence type="ECO:0000256" key="30">
    <source>
        <dbReference type="ARBA" id="ARBA00080685"/>
    </source>
</evidence>
<dbReference type="GO" id="GO:0004322">
    <property type="term" value="F:ferroxidase activity"/>
    <property type="evidence" value="ECO:0007669"/>
    <property type="project" value="UniProtKB-EC"/>
</dbReference>
<dbReference type="GO" id="GO:0005507">
    <property type="term" value="F:copper ion binding"/>
    <property type="evidence" value="ECO:0007669"/>
    <property type="project" value="InterPro"/>
</dbReference>
<dbReference type="Pfam" id="PF07732">
    <property type="entry name" value="Cu-oxidase_3"/>
    <property type="match status" value="4"/>
</dbReference>
<feature type="transmembrane region" description="Helical" evidence="33">
    <location>
        <begin position="268"/>
        <end position="292"/>
    </location>
</feature>
<comment type="catalytic activity">
    <reaction evidence="23">
        <text>4 nitric oxide + O2 + 2 H2O = 4 nitrite + 4 H(+)</text>
        <dbReference type="Rhea" id="RHEA:78539"/>
        <dbReference type="ChEBI" id="CHEBI:15377"/>
        <dbReference type="ChEBI" id="CHEBI:15378"/>
        <dbReference type="ChEBI" id="CHEBI:15379"/>
        <dbReference type="ChEBI" id="CHEBI:16301"/>
        <dbReference type="ChEBI" id="CHEBI:16480"/>
    </reaction>
    <physiologicalReaction direction="left-to-right" evidence="23">
        <dbReference type="Rhea" id="RHEA:78540"/>
    </physiologicalReaction>
</comment>
<evidence type="ECO:0000256" key="18">
    <source>
        <dbReference type="ARBA" id="ARBA00026115"/>
    </source>
</evidence>
<keyword evidence="13 33" id="KW-1133">Transmembrane helix</keyword>
<feature type="domain" description="Plastocyanin-like" evidence="35">
    <location>
        <begin position="2376"/>
        <end position="2479"/>
    </location>
</feature>
<comment type="caution">
    <text evidence="37">The sequence shown here is derived from an EMBL/GenBank/DDBJ whole genome shotgun (WGS) entry which is preliminary data.</text>
</comment>
<comment type="catalytic activity">
    <reaction evidence="19">
        <text>2 glutathione + H2O2 = glutathione disulfide + 2 H2O</text>
        <dbReference type="Rhea" id="RHEA:16833"/>
        <dbReference type="ChEBI" id="CHEBI:15377"/>
        <dbReference type="ChEBI" id="CHEBI:16240"/>
        <dbReference type="ChEBI" id="CHEBI:57925"/>
        <dbReference type="ChEBI" id="CHEBI:58297"/>
        <dbReference type="EC" id="1.11.1.9"/>
    </reaction>
    <physiologicalReaction direction="left-to-right" evidence="19">
        <dbReference type="Rhea" id="RHEA:16834"/>
    </physiologicalReaction>
</comment>
<feature type="domain" description="Plastocyanin-like" evidence="34">
    <location>
        <begin position="1649"/>
        <end position="1783"/>
    </location>
</feature>
<keyword evidence="11" id="KW-0732">Signal</keyword>
<dbReference type="SUPFAM" id="SSF49503">
    <property type="entry name" value="Cupredoxins"/>
    <property type="match status" value="12"/>
</dbReference>
<keyword evidence="17" id="KW-0325">Glycoprotein</keyword>
<evidence type="ECO:0000256" key="17">
    <source>
        <dbReference type="ARBA" id="ARBA00023180"/>
    </source>
</evidence>
<comment type="catalytic activity">
    <reaction evidence="22">
        <text>a hydroperoxide + 2 glutathione = an alcohol + glutathione disulfide + H2O</text>
        <dbReference type="Rhea" id="RHEA:62632"/>
        <dbReference type="ChEBI" id="CHEBI:15377"/>
        <dbReference type="ChEBI" id="CHEBI:30879"/>
        <dbReference type="ChEBI" id="CHEBI:35924"/>
        <dbReference type="ChEBI" id="CHEBI:57925"/>
        <dbReference type="ChEBI" id="CHEBI:58297"/>
        <dbReference type="EC" id="1.11.1.27"/>
    </reaction>
    <physiologicalReaction direction="left-to-right" evidence="22">
        <dbReference type="Rhea" id="RHEA:62633"/>
    </physiologicalReaction>
</comment>
<evidence type="ECO:0000256" key="9">
    <source>
        <dbReference type="ARBA" id="ARBA00022692"/>
    </source>
</evidence>
<dbReference type="FunFam" id="2.60.40.420:FF:000033">
    <property type="entry name" value="Ceruloplasmin"/>
    <property type="match status" value="1"/>
</dbReference>
<sequence>MCYGRCARCIGHSLVWLATLCIVANILLYFPNGETKYASDNHLSRFVWFFSGILGGGLLMFLPAFIFIGLDQEDCCGCCGHENCGKRCAMLSSILAALIGIGGSGYCVTVAALALEEGPRCMDASGQWNYTFANTEGEMGVNPALWAPRGDVKDEMVPRSQDRHPADFLSSAVENRKPKPKVAINHYFHIDKILGCISVRVLAPHEYELKGSDPESGSEQGKMGSRKCGSCLSSLLIPLALWSIIVNILLYFPNGQASYASSNKLTNYVWYFEGICFSGIMMLVVAAVLLVLENDNNYKCCQSENCSKKYMTVLSMIFSALGIAFSGYCLVISALGLLQGPYCRTLDGWEYAFEGTAGRFLTDSREWIQCLEPAHVVEWNIILFSILIALSGLQVIVCLIRVVIQLSKSLCGTYSVIIQTKINVPKRKRKEVIEGWTIDRHYYIGIEETTWNYAPTGKNMLNGMPFSDDQEFQSETYLQPSRDRIGSVYKKALYFGYTDDTFQTTIEKPSWLGFLGPIIKAETGDLIHVHVKNNASRKYSFHPHGLTYTKDNEGALYPDNTTGLQKEDDHLEPGAEYTYTWFVEENQGPGPSDSNCVTRMYHSHIETLRDVSSGLLGPILTCKRGTLDGDMEKSIDEYFILVFSITDEKHSWYIDDNIRTYTEAGQVNASDPDFEESNVMRSINGYLYANLPDLTMCAEDRVMWYFISMGSLLDIHPIYFHGQTLISQNHRKDTITVFPASMRDAFMVAKGVGEWLLDCRIHESMQAFFNVRDCQKSPADVTGTQVVHYYIAAKEIFWDYAPSGIDFFSGNSLTEAGSESHFYFEQGPTRIGGTYKKLVYFEYTDASFQTQKAKATHLGLLGPVIKAEVGQIIQVTFYNNASLPLSIHPHGLLYNKNNEGSFYRTPGGGKSYFTNVSFLLGTPSPSSYVNPGATFVYTWEVPIDVGPTSTDPNCLTWSYFSSVDFKTDINSGLIGPLLVCRNGSLGEDGKQKGIDKEFYLLATIFDENRSYLLDKNIRIFTTEPENVDTEDPNFQESNKMYSINGYMYGNLPGLDMCLGDNVSWHVLSVGSSQDLHGIYFSGNTFTSLGSRDDTIVVNPHNSQTLLMTPDSTGIFDVVCMTSEHYIGGMKHKYQVRKCSEPNPDQTQYQEAKIIYIAAEEIVWDYSPSREWERELHRLQGHNETNIYLDRVETYLGSKYKKVVYRQYDDITFTNQTVRNEDEIHLDILGPIIFLSPGEKIYVVFKNKASRPYSIHAHGVKTDNPTVVATQPGEIRTYVWQVPERSGPTSNDFECIPWFYYSTVDMVKDLNSGLVGPLIVCRKDTKENIVHRVLLFLIFDENESWYTEENINTYAQEPNQVDRNDITFKRSNRMHAINGRMFANNQGLVFHVGSEVNWYLIGIGDESGLHTVHFHGHSFVFMIYLCKYKIKDIVGHRVQVKFGAWAKDKHYYIGIIETAWNYASDHGEKKLISVDTEHSNIYLQNGPNRIGSVYKKAVYLQYTDENFRTVIEKPVWLGFLGPIIKAETGDKVYVHLKNFASRPYTFHAHGMTYYKEHEGAIYPDNTTDFQKADDKVQPGEQCMYILHANPEQGPGQEDSNCVTRIYHSHIDAPKDIASGLIGPLIHCKKDSLDEEKEKNIDREFVVMFSVVDENLSWYLEENIKTYCSEPEKVEKDNEDFQESNRMYSVNGYAFGSLPGLSMCAKDRVKWYLFGMGNEIDVHAAFFHGQVLTSKNYRVDTINLFPATLFDALMVAQNPGQWMLSCQNLNHLKAGLQAFFWVQDCKKSSSKDNIHGKIRHYYIAAEEVIWNYAPSGIDAFTKENLRAPGSASEAFFEQGPTRIGGSYKKLVYREYTDASFSNQKQRGPEEEHLGILGPIISAEVGDTIRVTFHNKAAHPLSIEPIGVRVDKKNEGTYYSSSGSGPPPSGSHVAPKGTFTYEWTVPREVGPTYKDPVCLAKMYYSAVDPTKDIFTGLIGPMKICRHGTLLANGRLKDVDKEFYLFPTVFDENESLLLDDNIKMFTTAPDQVDKENEDFQESNKMHSMNGFMYGNQPGLSMCQGDSVMWYLFSAGNEVDIHGIYFSGNTFLSRGERRDTANLFPQTSLSLFMKPDTAGTFDVECLTTDHYTGGMKQKYTVSQCSQRSEDLYLYLGERTYYIAAVEVEWDYSPSRKWEKELHHLQEQNLSNAFLDKEEFYIGSKYKKVVYRQFTDSTFQVPVERKGEEEHLGILGPQLHANVGDKVNIIFKNMATRPYSIHAHGVKTESSTVTPTAPGETRTYIWKIPERSGAGRDDSPCIPWVYYSTVDRVKDLFSGLIGPLIVCRKHYLKVFNPIKKLEFSLLFLVFDENESWYLDDNIKTYSDHPEKVDKANEEFMESNKMHAINGRMFGNLQGLTMHVGDEVNWYLMGMGNEVDLHSVHFHGHSFQYQHRGVYTSDVFDLFPGTYQTLEMTPKTPGIWLLHCHVTDHIHAGMETTYTVLPNEGSNWYRKKPPTNLI</sequence>
<evidence type="ECO:0000256" key="4">
    <source>
        <dbReference type="ARBA" id="ARBA00006193"/>
    </source>
</evidence>
<evidence type="ECO:0000256" key="2">
    <source>
        <dbReference type="ARBA" id="ARBA00004141"/>
    </source>
</evidence>
<dbReference type="CDD" id="cd04225">
    <property type="entry name" value="CuRO_5_ceruloplasmin"/>
    <property type="match status" value="1"/>
</dbReference>
<evidence type="ECO:0000256" key="32">
    <source>
        <dbReference type="PIRSR" id="PIRSR000354-1"/>
    </source>
</evidence>
<evidence type="ECO:0000256" key="14">
    <source>
        <dbReference type="ARBA" id="ARBA00023002"/>
    </source>
</evidence>
<dbReference type="FunFam" id="2.60.40.420:FF:000009">
    <property type="entry name" value="Ceruloplasmin"/>
    <property type="match status" value="3"/>
</dbReference>
<keyword evidence="15 33" id="KW-0472">Membrane</keyword>
<dbReference type="PROSITE" id="PS00079">
    <property type="entry name" value="MULTICOPPER_OXIDASE1"/>
    <property type="match status" value="3"/>
</dbReference>
<comment type="subcellular location">
    <subcellularLocation>
        <location evidence="2">Membrane</location>
        <topology evidence="2">Multi-pass membrane protein</topology>
    </subcellularLocation>
    <subcellularLocation>
        <location evidence="3">Secreted</location>
    </subcellularLocation>
</comment>
<feature type="transmembrane region" description="Helical" evidence="33">
    <location>
        <begin position="90"/>
        <end position="115"/>
    </location>
</feature>
<evidence type="ECO:0000256" key="16">
    <source>
        <dbReference type="ARBA" id="ARBA00023157"/>
    </source>
</evidence>
<evidence type="ECO:0000256" key="7">
    <source>
        <dbReference type="ARBA" id="ARBA00013107"/>
    </source>
</evidence>
<dbReference type="FunFam" id="2.60.40.420:FF:000028">
    <property type="entry name" value="Ceruloplasmin"/>
    <property type="match status" value="1"/>
</dbReference>
<keyword evidence="38" id="KW-1185">Reference proteome</keyword>
<feature type="transmembrane region" description="Helical" evidence="33">
    <location>
        <begin position="313"/>
        <end position="338"/>
    </location>
</feature>
<evidence type="ECO:0000256" key="13">
    <source>
        <dbReference type="ARBA" id="ARBA00022989"/>
    </source>
</evidence>
<evidence type="ECO:0000256" key="19">
    <source>
        <dbReference type="ARBA" id="ARBA00036108"/>
    </source>
</evidence>
<feature type="domain" description="Plastocyanin-like" evidence="36">
    <location>
        <begin position="1518"/>
        <end position="1624"/>
    </location>
</feature>
<organism evidence="37 38">
    <name type="scientific">Bos mutus</name>
    <name type="common">wild yak</name>
    <dbReference type="NCBI Taxonomy" id="72004"/>
    <lineage>
        <taxon>Eukaryota</taxon>
        <taxon>Metazoa</taxon>
        <taxon>Chordata</taxon>
        <taxon>Craniata</taxon>
        <taxon>Vertebrata</taxon>
        <taxon>Euteleostomi</taxon>
        <taxon>Mammalia</taxon>
        <taxon>Eutheria</taxon>
        <taxon>Laurasiatheria</taxon>
        <taxon>Artiodactyla</taxon>
        <taxon>Ruminantia</taxon>
        <taxon>Pecora</taxon>
        <taxon>Bovidae</taxon>
        <taxon>Bovinae</taxon>
        <taxon>Bos</taxon>
    </lineage>
</organism>
<dbReference type="InterPro" id="IPR002355">
    <property type="entry name" value="Cu_oxidase_Cu_BS"/>
</dbReference>
<evidence type="ECO:0000256" key="6">
    <source>
        <dbReference type="ARBA" id="ARBA00012310"/>
    </source>
</evidence>
<dbReference type="EC" id="1.16.3.4" evidence="20"/>
<feature type="disulfide bond" evidence="32">
    <location>
        <begin position="697"/>
        <end position="774"/>
    </location>
</feature>
<evidence type="ECO:0000256" key="29">
    <source>
        <dbReference type="ARBA" id="ARBA00078105"/>
    </source>
</evidence>
<dbReference type="GO" id="GO:0005615">
    <property type="term" value="C:extracellular space"/>
    <property type="evidence" value="ECO:0007669"/>
    <property type="project" value="UniProtKB-ARBA"/>
</dbReference>
<comment type="similarity">
    <text evidence="4">Belongs to the L6 tetraspanin family.</text>
</comment>
<reference evidence="37" key="1">
    <citation type="submission" date="2019-10" db="EMBL/GenBank/DDBJ databases">
        <title>The sequence and de novo assembly of the wild yak genome.</title>
        <authorList>
            <person name="Liu Y."/>
        </authorList>
    </citation>
    <scope>NUCLEOTIDE SEQUENCE [LARGE SCALE GENOMIC DNA]</scope>
    <source>
        <strain evidence="37">WY2019</strain>
    </source>
</reference>
<dbReference type="PANTHER" id="PTHR14198:SF14">
    <property type="entry name" value="TRANSMEMBRANE 4 L6 FAMILY MEMBER 18"/>
    <property type="match status" value="1"/>
</dbReference>
<dbReference type="PANTHER" id="PTHR14198">
    <property type="entry name" value="TRANSMEMBRANE 4 L6 FAMILY MEMBER 1-RELATED"/>
    <property type="match status" value="1"/>
</dbReference>
<dbReference type="FunFam" id="2.60.40.420:FF:000037">
    <property type="entry name" value="Ceruloplasmin"/>
    <property type="match status" value="1"/>
</dbReference>
<feature type="transmembrane region" description="Helical" evidence="33">
    <location>
        <begin position="13"/>
        <end position="30"/>
    </location>
</feature>
<dbReference type="Pfam" id="PF00394">
    <property type="entry name" value="Cu-oxidase"/>
    <property type="match status" value="1"/>
</dbReference>
<dbReference type="InterPro" id="IPR008661">
    <property type="entry name" value="L6_membrane"/>
</dbReference>
<dbReference type="InterPro" id="IPR048236">
    <property type="entry name" value="Ceruloplasmin-like_CuRO_5"/>
</dbReference>
<feature type="transmembrane region" description="Helical" evidence="33">
    <location>
        <begin position="46"/>
        <end position="70"/>
    </location>
</feature>
<evidence type="ECO:0000256" key="3">
    <source>
        <dbReference type="ARBA" id="ARBA00004613"/>
    </source>
</evidence>
<evidence type="ECO:0000256" key="26">
    <source>
        <dbReference type="ARBA" id="ARBA00062165"/>
    </source>
</evidence>
<evidence type="ECO:0000256" key="23">
    <source>
        <dbReference type="ARBA" id="ARBA00050279"/>
    </source>
</evidence>
<comment type="catalytic activity">
    <reaction evidence="24">
        <text>4 Fe(2+) + O2 + 4 H(+) = 4 Fe(3+) + 2 H2O</text>
        <dbReference type="Rhea" id="RHEA:11148"/>
        <dbReference type="ChEBI" id="CHEBI:15377"/>
        <dbReference type="ChEBI" id="CHEBI:15378"/>
        <dbReference type="ChEBI" id="CHEBI:15379"/>
        <dbReference type="ChEBI" id="CHEBI:29033"/>
        <dbReference type="ChEBI" id="CHEBI:29034"/>
        <dbReference type="EC" id="1.16.3.1"/>
    </reaction>
    <physiologicalReaction direction="right-to-left" evidence="24">
        <dbReference type="Rhea" id="RHEA:11150"/>
    </physiologicalReaction>
</comment>
<evidence type="ECO:0000256" key="11">
    <source>
        <dbReference type="ARBA" id="ARBA00022729"/>
    </source>
</evidence>
<evidence type="ECO:0000256" key="5">
    <source>
        <dbReference type="ARBA" id="ARBA00010609"/>
    </source>
</evidence>
<dbReference type="EC" id="1.11.1.9" evidence="6"/>
<dbReference type="InterPro" id="IPR024715">
    <property type="entry name" value="Factor_5/8-like"/>
</dbReference>
<dbReference type="CDD" id="cd11012">
    <property type="entry name" value="CuRO_6_ceruloplasmin"/>
    <property type="match status" value="1"/>
</dbReference>
<evidence type="ECO:0000256" key="25">
    <source>
        <dbReference type="ARBA" id="ARBA00057991"/>
    </source>
</evidence>
<evidence type="ECO:0000313" key="37">
    <source>
        <dbReference type="EMBL" id="MXQ94628.1"/>
    </source>
</evidence>
<dbReference type="Pfam" id="PF05805">
    <property type="entry name" value="L6_membrane"/>
    <property type="match status" value="2"/>
</dbReference>
<dbReference type="EC" id="1.11.1.27" evidence="18"/>
<comment type="catalytic activity">
    <reaction evidence="21">
        <text>4 Cu(+) + O2 + 4 H(+) = 4 Cu(2+) + 2 H2O</text>
        <dbReference type="Rhea" id="RHEA:30083"/>
        <dbReference type="ChEBI" id="CHEBI:15377"/>
        <dbReference type="ChEBI" id="CHEBI:15378"/>
        <dbReference type="ChEBI" id="CHEBI:15379"/>
        <dbReference type="ChEBI" id="CHEBI:29036"/>
        <dbReference type="ChEBI" id="CHEBI:49552"/>
        <dbReference type="EC" id="1.16.3.4"/>
    </reaction>
    <physiologicalReaction direction="left-to-right" evidence="21">
        <dbReference type="Rhea" id="RHEA:30084"/>
    </physiologicalReaction>
</comment>
<keyword evidence="8" id="KW-0964">Secreted</keyword>
<evidence type="ECO:0000256" key="20">
    <source>
        <dbReference type="ARBA" id="ARBA00038978"/>
    </source>
</evidence>
<dbReference type="CDD" id="cd11021">
    <property type="entry name" value="CuRO_2_ceruloplasmin"/>
    <property type="match status" value="1"/>
</dbReference>
<dbReference type="InterPro" id="IPR008972">
    <property type="entry name" value="Cupredoxin"/>
</dbReference>
<evidence type="ECO:0000256" key="15">
    <source>
        <dbReference type="ARBA" id="ARBA00023136"/>
    </source>
</evidence>
<evidence type="ECO:0000256" key="27">
    <source>
        <dbReference type="ARBA" id="ARBA00072777"/>
    </source>
</evidence>
<keyword evidence="9 33" id="KW-0812">Transmembrane</keyword>
<dbReference type="InterPro" id="IPR011706">
    <property type="entry name" value="Cu-oxidase_C"/>
</dbReference>
<evidence type="ECO:0000256" key="22">
    <source>
        <dbReference type="ARBA" id="ARBA00050220"/>
    </source>
</evidence>
<dbReference type="Gene3D" id="2.60.40.420">
    <property type="entry name" value="Cupredoxins - blue copper proteins"/>
    <property type="match status" value="10"/>
</dbReference>
<feature type="domain" description="Plastocyanin-like" evidence="36">
    <location>
        <begin position="1223"/>
        <end position="1321"/>
    </location>
</feature>
<keyword evidence="16 32" id="KW-1015">Disulfide bond</keyword>
<feature type="domain" description="Plastocyanin-like" evidence="36">
    <location>
        <begin position="514"/>
        <end position="620"/>
    </location>
</feature>
<feature type="transmembrane region" description="Helical" evidence="33">
    <location>
        <begin position="381"/>
        <end position="404"/>
    </location>
</feature>
<dbReference type="InterPro" id="IPR033138">
    <property type="entry name" value="Cu_oxidase_CS"/>
</dbReference>
<evidence type="ECO:0000256" key="28">
    <source>
        <dbReference type="ARBA" id="ARBA00077782"/>
    </source>
</evidence>
<feature type="disulfide bond" evidence="32">
    <location>
        <begin position="954"/>
        <end position="980"/>
    </location>
</feature>
<dbReference type="GO" id="GO:0016020">
    <property type="term" value="C:membrane"/>
    <property type="evidence" value="ECO:0007669"/>
    <property type="project" value="UniProtKB-SubCell"/>
</dbReference>
<evidence type="ECO:0000256" key="1">
    <source>
        <dbReference type="ARBA" id="ARBA00001973"/>
    </source>
</evidence>
<protein>
    <recommendedName>
        <fullName evidence="27">Ceruloplasmin</fullName>
        <ecNumber evidence="18">1.11.1.27</ecNumber>
        <ecNumber evidence="6">1.11.1.9</ecNumber>
        <ecNumber evidence="7">1.16.3.1</ecNumber>
        <ecNumber evidence="20">1.16.3.4</ecNumber>
    </recommendedName>
    <alternativeName>
        <fullName evidence="31">Cuproxidase ceruloplasmin</fullName>
    </alternativeName>
    <alternativeName>
        <fullName evidence="30">Ferroxidase ceruloplasmin</fullName>
    </alternativeName>
    <alternativeName>
        <fullName evidence="28">Glutathione peroxidase ceruloplasmin</fullName>
    </alternativeName>
    <alternativeName>
        <fullName evidence="29">Glutathione-dependent peroxiredoxin ceruloplasmin</fullName>
    </alternativeName>
</protein>
<evidence type="ECO:0000259" key="36">
    <source>
        <dbReference type="Pfam" id="PF07732"/>
    </source>
</evidence>
<feature type="domain" description="Plastocyanin-like" evidence="36">
    <location>
        <begin position="2228"/>
        <end position="2288"/>
    </location>
</feature>
<evidence type="ECO:0000256" key="12">
    <source>
        <dbReference type="ARBA" id="ARBA00022737"/>
    </source>
</evidence>
<dbReference type="InterPro" id="IPR001117">
    <property type="entry name" value="Cu-oxidase_2nd"/>
</dbReference>
<dbReference type="GO" id="GO:0004602">
    <property type="term" value="F:glutathione peroxidase activity"/>
    <property type="evidence" value="ECO:0007669"/>
    <property type="project" value="UniProtKB-EC"/>
</dbReference>
<dbReference type="PIRSF" id="PIRSF000354">
    <property type="entry name" value="Factors_V_VIII"/>
    <property type="match status" value="1"/>
</dbReference>
<feature type="disulfide bond" evidence="32">
    <location>
        <begin position="1057"/>
        <end position="1138"/>
    </location>
</feature>
<evidence type="ECO:0000256" key="8">
    <source>
        <dbReference type="ARBA" id="ARBA00022525"/>
    </source>
</evidence>
<keyword evidence="10" id="KW-0479">Metal-binding</keyword>
<feature type="disulfide bond" evidence="32">
    <location>
        <begin position="596"/>
        <end position="622"/>
    </location>
</feature>
<evidence type="ECO:0000259" key="35">
    <source>
        <dbReference type="Pfam" id="PF07731"/>
    </source>
</evidence>
<dbReference type="Pfam" id="PF07731">
    <property type="entry name" value="Cu-oxidase_2"/>
    <property type="match status" value="1"/>
</dbReference>
<keyword evidence="12" id="KW-0677">Repeat</keyword>
<dbReference type="EC" id="1.16.3.1" evidence="7"/>
<dbReference type="Proteomes" id="UP000322234">
    <property type="component" value="Unassembled WGS sequence"/>
</dbReference>
<evidence type="ECO:0000313" key="38">
    <source>
        <dbReference type="Proteomes" id="UP000322234"/>
    </source>
</evidence>
<comment type="similarity">
    <text evidence="5">Belongs to the multicopper oxidase family.</text>
</comment>
<name>A0A6B0RWX1_9CETA</name>
<evidence type="ECO:0000259" key="34">
    <source>
        <dbReference type="Pfam" id="PF00394"/>
    </source>
</evidence>
<evidence type="ECO:0000256" key="21">
    <source>
        <dbReference type="ARBA" id="ARBA00048092"/>
    </source>
</evidence>
<evidence type="ECO:0000256" key="31">
    <source>
        <dbReference type="ARBA" id="ARBA00082571"/>
    </source>
</evidence>
<feature type="transmembrane region" description="Helical" evidence="33">
    <location>
        <begin position="232"/>
        <end position="252"/>
    </location>
</feature>
<gene>
    <name evidence="37" type="ORF">E5288_WYG013872</name>
</gene>
<keyword evidence="14" id="KW-0560">Oxidoreductase</keyword>
<dbReference type="FunFam" id="2.60.40.420:FF:000015">
    <property type="entry name" value="Ceruloplasmin"/>
    <property type="match status" value="2"/>
</dbReference>
<evidence type="ECO:0000256" key="10">
    <source>
        <dbReference type="ARBA" id="ARBA00022723"/>
    </source>
</evidence>
<dbReference type="InterPro" id="IPR011707">
    <property type="entry name" value="Cu-oxidase-like_N"/>
</dbReference>
<comment type="cofactor">
    <cofactor evidence="1">
        <name>Cu(2+)</name>
        <dbReference type="ChEBI" id="CHEBI:29036"/>
    </cofactor>
</comment>